<dbReference type="AlphaFoldDB" id="A0A284VRK9"/>
<dbReference type="SFLD" id="SFLDS00029">
    <property type="entry name" value="Radical_SAM"/>
    <property type="match status" value="1"/>
</dbReference>
<dbReference type="CDD" id="cd01335">
    <property type="entry name" value="Radical_SAM"/>
    <property type="match status" value="1"/>
</dbReference>
<dbReference type="Proteomes" id="UP000218615">
    <property type="component" value="Unassembled WGS sequence"/>
</dbReference>
<gene>
    <name evidence="2" type="ORF">MNV_550015</name>
</gene>
<dbReference type="InterPro" id="IPR023404">
    <property type="entry name" value="rSAM_horseshoe"/>
</dbReference>
<dbReference type="EMBL" id="FZMP01000202">
    <property type="protein sequence ID" value="SNQ61925.1"/>
    <property type="molecule type" value="Genomic_DNA"/>
</dbReference>
<dbReference type="RefSeq" id="WP_096206552.1">
    <property type="nucleotide sequence ID" value="NZ_FZMP01000202.1"/>
</dbReference>
<dbReference type="InterPro" id="IPR006638">
    <property type="entry name" value="Elp3/MiaA/NifB-like_rSAM"/>
</dbReference>
<dbReference type="PANTHER" id="PTHR42731">
    <property type="entry name" value="SLL1084 PROTEIN"/>
    <property type="match status" value="1"/>
</dbReference>
<accession>A0A284VRK9</accession>
<dbReference type="SMART" id="SM00729">
    <property type="entry name" value="Elp3"/>
    <property type="match status" value="1"/>
</dbReference>
<dbReference type="InterPro" id="IPR058240">
    <property type="entry name" value="rSAM_sf"/>
</dbReference>
<dbReference type="PROSITE" id="PS51918">
    <property type="entry name" value="RADICAL_SAM"/>
    <property type="match status" value="1"/>
</dbReference>
<proteinExistence type="predicted"/>
<dbReference type="SUPFAM" id="SSF102114">
    <property type="entry name" value="Radical SAM enzymes"/>
    <property type="match status" value="1"/>
</dbReference>
<evidence type="ECO:0000313" key="3">
    <source>
        <dbReference type="Proteomes" id="UP000218615"/>
    </source>
</evidence>
<dbReference type="Gene3D" id="3.80.30.20">
    <property type="entry name" value="tm_1862 like domain"/>
    <property type="match status" value="1"/>
</dbReference>
<organism evidence="2 3">
    <name type="scientific">Candidatus Methanoperedens nitratireducens</name>
    <dbReference type="NCBI Taxonomy" id="1392998"/>
    <lineage>
        <taxon>Archaea</taxon>
        <taxon>Methanobacteriati</taxon>
        <taxon>Methanobacteriota</taxon>
        <taxon>Stenosarchaea group</taxon>
        <taxon>Methanomicrobia</taxon>
        <taxon>Methanosarcinales</taxon>
        <taxon>ANME-2 cluster</taxon>
        <taxon>Candidatus Methanoperedentaceae</taxon>
        <taxon>Candidatus Methanoperedens</taxon>
    </lineage>
</organism>
<dbReference type="GO" id="GO:0051536">
    <property type="term" value="F:iron-sulfur cluster binding"/>
    <property type="evidence" value="ECO:0007669"/>
    <property type="project" value="InterPro"/>
</dbReference>
<evidence type="ECO:0000313" key="2">
    <source>
        <dbReference type="EMBL" id="SNQ61925.1"/>
    </source>
</evidence>
<name>A0A284VRK9_9EURY</name>
<dbReference type="Pfam" id="PF04055">
    <property type="entry name" value="Radical_SAM"/>
    <property type="match status" value="1"/>
</dbReference>
<evidence type="ECO:0000259" key="1">
    <source>
        <dbReference type="PROSITE" id="PS51918"/>
    </source>
</evidence>
<dbReference type="PANTHER" id="PTHR42731:SF4">
    <property type="entry name" value="RADICAL SAM DOMAIN PROTEIN"/>
    <property type="match status" value="1"/>
</dbReference>
<dbReference type="OrthoDB" id="358785at2157"/>
<reference evidence="3" key="1">
    <citation type="submission" date="2017-06" db="EMBL/GenBank/DDBJ databases">
        <authorList>
            <person name="Cremers G."/>
        </authorList>
    </citation>
    <scope>NUCLEOTIDE SEQUENCE [LARGE SCALE GENOMIC DNA]</scope>
</reference>
<keyword evidence="3" id="KW-1185">Reference proteome</keyword>
<sequence>MESHKIVLTADRAMMGHYKTVLEGAFTAIFTNKIPEYIYYSLLSPPIKSKSNGVVYAPAGLRMIETVLLNSGFDENDIIITNPQDISKVIGDNTRIVAISSGDPLGKAANTSAMREVFGGVPYTELSFSKILLNKSLQTFKPSICAGGPGAWQLEQFPEYLDKYNIRNLVVGPGEKVVPEIFKLILDKKEVPRIVHGEISEDVPPYINPTLIGVVEISRGCGRGCSFCTIRSVPIIHFPKDKILKEIKVNSENGQRNISLAAEDFLRYGAKGLNVDSGKVLDLFESISRLDIDRFEVYHTSVTFLSQVSADYLENLHNLMTVSKKSGWSWANIGIETLSPPLVEAHIKGKIKPFTPNEWAGALKESMGKMNDAHWFPIGSIIIGLPGESEKDVSYNLEFIESVKDIKGLIMPVFFVATSPDETSYTLDSMSSSQIELFKACWDYNFKHWESFFFSYYKDAGTDTLKMVQNTISNRGFKLYLNHVIKNLHARNKLEVSYV</sequence>
<dbReference type="GO" id="GO:0003824">
    <property type="term" value="F:catalytic activity"/>
    <property type="evidence" value="ECO:0007669"/>
    <property type="project" value="InterPro"/>
</dbReference>
<dbReference type="SFLD" id="SFLDG01082">
    <property type="entry name" value="B12-binding_domain_containing"/>
    <property type="match status" value="1"/>
</dbReference>
<dbReference type="InterPro" id="IPR007197">
    <property type="entry name" value="rSAM"/>
</dbReference>
<feature type="domain" description="Radical SAM core" evidence="1">
    <location>
        <begin position="207"/>
        <end position="447"/>
    </location>
</feature>
<protein>
    <submittedName>
        <fullName evidence="2">Putative Radical SAM domain protein</fullName>
    </submittedName>
</protein>